<dbReference type="PROSITE" id="PS50102">
    <property type="entry name" value="RRM"/>
    <property type="match status" value="2"/>
</dbReference>
<feature type="non-terminal residue" evidence="8">
    <location>
        <position position="1"/>
    </location>
</feature>
<feature type="region of interest" description="Disordered" evidence="6">
    <location>
        <begin position="366"/>
        <end position="450"/>
    </location>
</feature>
<comment type="similarity">
    <text evidence="2">Belongs to the RRM RBM34 family.</text>
</comment>
<feature type="region of interest" description="Disordered" evidence="6">
    <location>
        <begin position="262"/>
        <end position="348"/>
    </location>
</feature>
<feature type="compositionally biased region" description="Basic residues" evidence="6">
    <location>
        <begin position="439"/>
        <end position="450"/>
    </location>
</feature>
<dbReference type="Pfam" id="PF00076">
    <property type="entry name" value="RRM_1"/>
    <property type="match status" value="1"/>
</dbReference>
<feature type="domain" description="RRM" evidence="7">
    <location>
        <begin position="184"/>
        <end position="261"/>
    </location>
</feature>
<feature type="compositionally biased region" description="Polar residues" evidence="6">
    <location>
        <begin position="398"/>
        <end position="412"/>
    </location>
</feature>
<dbReference type="PANTHER" id="PTHR23236:SF25">
    <property type="entry name" value="RNA-BINDING PROTEIN 34"/>
    <property type="match status" value="1"/>
</dbReference>
<keyword evidence="3 5" id="KW-0694">RNA-binding</keyword>
<feature type="domain" description="RRM" evidence="7">
    <location>
        <begin position="81"/>
        <end position="175"/>
    </location>
</feature>
<evidence type="ECO:0000256" key="3">
    <source>
        <dbReference type="ARBA" id="ARBA00022884"/>
    </source>
</evidence>
<dbReference type="PANTHER" id="PTHR23236">
    <property type="entry name" value="EUKARYOTIC TRANSLATION INITIATION FACTOR 4B/4H"/>
    <property type="match status" value="1"/>
</dbReference>
<dbReference type="SUPFAM" id="SSF54928">
    <property type="entry name" value="RNA-binding domain, RBD"/>
    <property type="match status" value="2"/>
</dbReference>
<feature type="compositionally biased region" description="Basic residues" evidence="6">
    <location>
        <begin position="333"/>
        <end position="344"/>
    </location>
</feature>
<dbReference type="GO" id="GO:0005730">
    <property type="term" value="C:nucleolus"/>
    <property type="evidence" value="ECO:0007669"/>
    <property type="project" value="UniProtKB-SubCell"/>
</dbReference>
<dbReference type="Gene3D" id="3.30.70.330">
    <property type="match status" value="2"/>
</dbReference>
<dbReference type="InterPro" id="IPR000504">
    <property type="entry name" value="RRM_dom"/>
</dbReference>
<dbReference type="GO" id="GO:0003723">
    <property type="term" value="F:RNA binding"/>
    <property type="evidence" value="ECO:0007669"/>
    <property type="project" value="UniProtKB-UniRule"/>
</dbReference>
<evidence type="ECO:0000256" key="1">
    <source>
        <dbReference type="ARBA" id="ARBA00004604"/>
    </source>
</evidence>
<dbReference type="CDD" id="cd12394">
    <property type="entry name" value="RRM1_RBM34"/>
    <property type="match status" value="1"/>
</dbReference>
<feature type="compositionally biased region" description="Basic residues" evidence="6">
    <location>
        <begin position="301"/>
        <end position="316"/>
    </location>
</feature>
<sequence>YLAMEAYQPGQLSLTINPGVEPEFVSEPISLVRTDQPVKRKSSNKKQYPDSSDDEVEIPNKKQKVAEKLKTKHDSDERNDRTVFIGNIPVSSTKKTIKTFLAGKGEVESIRFRSASFSDPKLPKKAAFIQKKFHDSRQAMNCYVVMKDSSALDDICQMNGALLDNHHVRIDRIGEQAAGHDDKRCAFVGNLPFDVSENDLFDFFATCGPIDFVRCIRDRHSNIGKGFAYVQFSTVDSLKAAIAFHESMFKERKIRVFKAMARQGPTPAERRISGKKPSAKPVKERHRNRNQASFEGTHATALKKAKVSKKTSGKTPKKSEEKKPKAAQILGKTPKKSIEKKKPKAAQSVGDLEANLRQGVLSLMNETDNTSANGPIPKQSKNAKMNTPTVKRAKAVSSAPNKSLASEIANQKTKVKTEGGHKKKALSKAEVTGATVKSKTIKKGTKRIVK</sequence>
<dbReference type="CDD" id="cd12395">
    <property type="entry name" value="RRM2_RBM34"/>
    <property type="match status" value="1"/>
</dbReference>
<evidence type="ECO:0000256" key="6">
    <source>
        <dbReference type="SAM" id="MobiDB-lite"/>
    </source>
</evidence>
<feature type="compositionally biased region" description="Polar residues" evidence="6">
    <location>
        <begin position="366"/>
        <end position="389"/>
    </location>
</feature>
<evidence type="ECO:0000256" key="5">
    <source>
        <dbReference type="PROSITE-ProRule" id="PRU00176"/>
    </source>
</evidence>
<dbReference type="InterPro" id="IPR034221">
    <property type="entry name" value="RBM34_RRM2"/>
</dbReference>
<feature type="compositionally biased region" description="Basic residues" evidence="6">
    <location>
        <begin position="273"/>
        <end position="289"/>
    </location>
</feature>
<dbReference type="SMART" id="SM00360">
    <property type="entry name" value="RRM"/>
    <property type="match status" value="2"/>
</dbReference>
<protein>
    <recommendedName>
        <fullName evidence="7">RRM domain-containing protein</fullName>
    </recommendedName>
</protein>
<evidence type="ECO:0000259" key="7">
    <source>
        <dbReference type="PROSITE" id="PS50102"/>
    </source>
</evidence>
<name>A0A0H5R8F8_9EUKA</name>
<accession>A0A0H5R8F8</accession>
<dbReference type="AlphaFoldDB" id="A0A0H5R8F8"/>
<keyword evidence="4" id="KW-0539">Nucleus</keyword>
<feature type="region of interest" description="Disordered" evidence="6">
    <location>
        <begin position="27"/>
        <end position="62"/>
    </location>
</feature>
<evidence type="ECO:0000313" key="8">
    <source>
        <dbReference type="EMBL" id="CRZ10410.1"/>
    </source>
</evidence>
<comment type="subcellular location">
    <subcellularLocation>
        <location evidence="1">Nucleus</location>
        <location evidence="1">Nucleolus</location>
    </subcellularLocation>
</comment>
<dbReference type="InterPro" id="IPR012677">
    <property type="entry name" value="Nucleotide-bd_a/b_plait_sf"/>
</dbReference>
<evidence type="ECO:0000256" key="4">
    <source>
        <dbReference type="ARBA" id="ARBA00023242"/>
    </source>
</evidence>
<evidence type="ECO:0000256" key="2">
    <source>
        <dbReference type="ARBA" id="ARBA00007077"/>
    </source>
</evidence>
<dbReference type="EMBL" id="HACM01009968">
    <property type="protein sequence ID" value="CRZ10410.1"/>
    <property type="molecule type" value="Transcribed_RNA"/>
</dbReference>
<organism evidence="8">
    <name type="scientific">Spongospora subterranea</name>
    <dbReference type="NCBI Taxonomy" id="70186"/>
    <lineage>
        <taxon>Eukaryota</taxon>
        <taxon>Sar</taxon>
        <taxon>Rhizaria</taxon>
        <taxon>Endomyxa</taxon>
        <taxon>Phytomyxea</taxon>
        <taxon>Plasmodiophorida</taxon>
        <taxon>Plasmodiophoridae</taxon>
        <taxon>Spongospora</taxon>
    </lineage>
</organism>
<reference evidence="8" key="1">
    <citation type="submission" date="2015-04" db="EMBL/GenBank/DDBJ databases">
        <title>The genome sequence of the plant pathogenic Rhizarian Plasmodiophora brassicae reveals insights in its biotrophic life cycle and the origin of chitin synthesis.</title>
        <authorList>
            <person name="Schwelm A."/>
            <person name="Fogelqvist J."/>
            <person name="Knaust A."/>
            <person name="Julke S."/>
            <person name="Lilja T."/>
            <person name="Dhandapani V."/>
            <person name="Bonilla-Rosso G."/>
            <person name="Karlsson M."/>
            <person name="Shevchenko A."/>
            <person name="Choi S.R."/>
            <person name="Kim H.G."/>
            <person name="Park J.Y."/>
            <person name="Lim Y.P."/>
            <person name="Ludwig-Muller J."/>
            <person name="Dixelius C."/>
        </authorList>
    </citation>
    <scope>NUCLEOTIDE SEQUENCE</scope>
    <source>
        <tissue evidence="8">Potato root galls</tissue>
    </source>
</reference>
<dbReference type="InterPro" id="IPR035979">
    <property type="entry name" value="RBD_domain_sf"/>
</dbReference>
<proteinExistence type="inferred from homology"/>